<organism evidence="5 6">
    <name type="scientific">Streptomyces ochraceiscleroticus</name>
    <dbReference type="NCBI Taxonomy" id="47761"/>
    <lineage>
        <taxon>Bacteria</taxon>
        <taxon>Bacillati</taxon>
        <taxon>Actinomycetota</taxon>
        <taxon>Actinomycetes</taxon>
        <taxon>Kitasatosporales</taxon>
        <taxon>Streptomycetaceae</taxon>
        <taxon>Streptomyces</taxon>
    </lineage>
</organism>
<dbReference type="InterPro" id="IPR016136">
    <property type="entry name" value="DNA_helicase_N/primase_C"/>
</dbReference>
<dbReference type="EMBL" id="JBHSPX010000009">
    <property type="protein sequence ID" value="MFC6067040.1"/>
    <property type="molecule type" value="Genomic_DNA"/>
</dbReference>
<reference evidence="6" key="1">
    <citation type="journal article" date="2019" name="Int. J. Syst. Evol. Microbiol.">
        <title>The Global Catalogue of Microorganisms (GCM) 10K type strain sequencing project: providing services to taxonomists for standard genome sequencing and annotation.</title>
        <authorList>
            <consortium name="The Broad Institute Genomics Platform"/>
            <consortium name="The Broad Institute Genome Sequencing Center for Infectious Disease"/>
            <person name="Wu L."/>
            <person name="Ma J."/>
        </authorList>
    </citation>
    <scope>NUCLEOTIDE SEQUENCE [LARGE SCALE GENOMIC DNA]</scope>
    <source>
        <strain evidence="6">CGMCC 1.15180</strain>
    </source>
</reference>
<evidence type="ECO:0000256" key="1">
    <source>
        <dbReference type="ARBA" id="ARBA00022705"/>
    </source>
</evidence>
<keyword evidence="1" id="KW-0235">DNA replication</keyword>
<dbReference type="PANTHER" id="PTHR30153:SF2">
    <property type="entry name" value="REPLICATIVE DNA HELICASE"/>
    <property type="match status" value="1"/>
</dbReference>
<keyword evidence="6" id="KW-1185">Reference proteome</keyword>
<proteinExistence type="predicted"/>
<dbReference type="PANTHER" id="PTHR30153">
    <property type="entry name" value="REPLICATIVE DNA HELICASE DNAB"/>
    <property type="match status" value="1"/>
</dbReference>
<evidence type="ECO:0000313" key="5">
    <source>
        <dbReference type="EMBL" id="MFC6067040.1"/>
    </source>
</evidence>
<sequence length="394" mass="43010">MTPLFQAEQAVLGAALLEPRQLGPLSDWLRPEHFYRPAHAALYAAMLDLHSEQHPVTTAPPDVPVPLDWVNDTLARASAHTRGLTASHLHALASACPRPAHAPLYGRMVLEGAIHRSVAEHAARLYHAARTDADRGADVAETLRQADVLRDVLNDLGRRWGTEPRVTQPAAPQTASAAPTDMVDQRLMADEEFLLGTLTTSPQQLGEVADWLRPEDFADPGHRQIYRALAALRHRGEPIDQLTLLWECQRRGALADGTLDADRVRRLCDTAAGGSADYFGEQVLNAALLRTAATSAHHIRNLAKDPSLAPTRLIGHAVHHLEPLESIRRRRETSHAEPAPNTPQQAEEAAPPPARAIAARTRSRPRFPATSAPAAPTPPAPAEPRRPHTRRSHS</sequence>
<comment type="caution">
    <text evidence="5">The sequence shown here is derived from an EMBL/GenBank/DDBJ whole genome shotgun (WGS) entry which is preliminary data.</text>
</comment>
<dbReference type="Proteomes" id="UP001596139">
    <property type="component" value="Unassembled WGS sequence"/>
</dbReference>
<evidence type="ECO:0000256" key="3">
    <source>
        <dbReference type="SAM" id="MobiDB-lite"/>
    </source>
</evidence>
<dbReference type="RefSeq" id="WP_037800040.1">
    <property type="nucleotide sequence ID" value="NZ_JBHSPX010000009.1"/>
</dbReference>
<accession>A0ABW1MUI9</accession>
<feature type="compositionally biased region" description="Low complexity" evidence="3">
    <location>
        <begin position="336"/>
        <end position="374"/>
    </location>
</feature>
<protein>
    <submittedName>
        <fullName evidence="5">DnaB-like helicase N-terminal domain-containing protein</fullName>
    </submittedName>
</protein>
<dbReference type="InterPro" id="IPR036185">
    <property type="entry name" value="DNA_heli_DnaB-like_N_sf"/>
</dbReference>
<gene>
    <name evidence="5" type="ORF">ACFP4F_31475</name>
</gene>
<dbReference type="Gene3D" id="1.10.860.10">
    <property type="entry name" value="DNAb Helicase, Chain A"/>
    <property type="match status" value="2"/>
</dbReference>
<feature type="domain" description="DNA helicase DnaB-like N-terminal" evidence="4">
    <location>
        <begin position="6"/>
        <end position="110"/>
    </location>
</feature>
<name>A0ABW1MUI9_9ACTN</name>
<dbReference type="InterPro" id="IPR007693">
    <property type="entry name" value="DNA_helicase_DnaB-like_N"/>
</dbReference>
<evidence type="ECO:0000313" key="6">
    <source>
        <dbReference type="Proteomes" id="UP001596139"/>
    </source>
</evidence>
<dbReference type="SUPFAM" id="SSF48024">
    <property type="entry name" value="N-terminal domain of DnaB helicase"/>
    <property type="match status" value="2"/>
</dbReference>
<keyword evidence="2" id="KW-0238">DNA-binding</keyword>
<evidence type="ECO:0000259" key="4">
    <source>
        <dbReference type="Pfam" id="PF00772"/>
    </source>
</evidence>
<evidence type="ECO:0000256" key="2">
    <source>
        <dbReference type="ARBA" id="ARBA00023125"/>
    </source>
</evidence>
<feature type="domain" description="DNA helicase DnaB-like N-terminal" evidence="4">
    <location>
        <begin position="190"/>
        <end position="256"/>
    </location>
</feature>
<feature type="region of interest" description="Disordered" evidence="3">
    <location>
        <begin position="330"/>
        <end position="394"/>
    </location>
</feature>
<dbReference type="Pfam" id="PF00772">
    <property type="entry name" value="DnaB"/>
    <property type="match status" value="2"/>
</dbReference>